<dbReference type="eggNOG" id="COG1893">
    <property type="taxonomic scope" value="Bacteria"/>
</dbReference>
<dbReference type="GO" id="GO:0050661">
    <property type="term" value="F:NADP binding"/>
    <property type="evidence" value="ECO:0007669"/>
    <property type="project" value="TreeGrafter"/>
</dbReference>
<name>M1P9R0_DESSD</name>
<comment type="similarity">
    <text evidence="2 9">Belongs to the ketopantoate reductase family.</text>
</comment>
<feature type="domain" description="Ketopantoate reductase C-terminal" evidence="11">
    <location>
        <begin position="183"/>
        <end position="306"/>
    </location>
</feature>
<reference evidence="13" key="1">
    <citation type="journal article" date="2013" name="Stand. Genomic Sci.">
        <title>Complete genome sequence of Desulfocapsa sulfexigens, a marine deltaproteobacterium specialized in disproportionating inorganic sulfur compounds.</title>
        <authorList>
            <person name="Finster K.W."/>
            <person name="Kjeldsen K.U."/>
            <person name="Kube M."/>
            <person name="Reinhardt R."/>
            <person name="Mussmann M."/>
            <person name="Amann R."/>
            <person name="Schreiber L."/>
        </authorList>
    </citation>
    <scope>NUCLEOTIDE SEQUENCE [LARGE SCALE GENOMIC DNA]</scope>
    <source>
        <strain evidence="13">DSM 10523 / SB164P1</strain>
    </source>
</reference>
<evidence type="ECO:0000256" key="4">
    <source>
        <dbReference type="ARBA" id="ARBA00019465"/>
    </source>
</evidence>
<comment type="catalytic activity">
    <reaction evidence="8 9">
        <text>(R)-pantoate + NADP(+) = 2-dehydropantoate + NADPH + H(+)</text>
        <dbReference type="Rhea" id="RHEA:16233"/>
        <dbReference type="ChEBI" id="CHEBI:11561"/>
        <dbReference type="ChEBI" id="CHEBI:15378"/>
        <dbReference type="ChEBI" id="CHEBI:15980"/>
        <dbReference type="ChEBI" id="CHEBI:57783"/>
        <dbReference type="ChEBI" id="CHEBI:58349"/>
        <dbReference type="EC" id="1.1.1.169"/>
    </reaction>
</comment>
<evidence type="ECO:0000256" key="2">
    <source>
        <dbReference type="ARBA" id="ARBA00007870"/>
    </source>
</evidence>
<keyword evidence="6 9" id="KW-0560">Oxidoreductase</keyword>
<evidence type="ECO:0000259" key="11">
    <source>
        <dbReference type="Pfam" id="PF08546"/>
    </source>
</evidence>
<dbReference type="Proteomes" id="UP000011721">
    <property type="component" value="Chromosome"/>
</dbReference>
<comment type="pathway">
    <text evidence="1 9">Cofactor biosynthesis; (R)-pantothenate biosynthesis; (R)-pantoate from 3-methyl-2-oxobutanoate: step 2/2.</text>
</comment>
<dbReference type="AlphaFoldDB" id="M1P9R0"/>
<evidence type="ECO:0000256" key="6">
    <source>
        <dbReference type="ARBA" id="ARBA00023002"/>
    </source>
</evidence>
<sequence>MKIGIIGPGALGCLFASKLFLAKDTRDRILLIDHRDARADSLNSKGITFESATTGQQQLAIPVSSKPADVGPLDVLFSCVKSYQLDRSITFAAPLLSPTTLLIFLQNGINHLKYGNRLPRGIPVLATSSEGATRIASGHIRHAGSGQTFLGFLSPQEQTTCNKLSAIQSLLKKGGISCTVSKDIRSRIWAKLFINVGINALTAIHNIPNGRLLTSDPVLQQLKGLVGEAEQVAIASGISIQEDPVAATLTVCKHTAENVSSMLQDVRNHRPTEIDAINGAISQLGRNYNIATPLNDSIASQIRDIEGTYNEHQQL</sequence>
<evidence type="ECO:0000256" key="5">
    <source>
        <dbReference type="ARBA" id="ARBA00022857"/>
    </source>
</evidence>
<evidence type="ECO:0000256" key="8">
    <source>
        <dbReference type="ARBA" id="ARBA00048793"/>
    </source>
</evidence>
<proteinExistence type="inferred from homology"/>
<dbReference type="NCBIfam" id="TIGR00745">
    <property type="entry name" value="apbA_panE"/>
    <property type="match status" value="1"/>
</dbReference>
<gene>
    <name evidence="12" type="ordered locus">UWK_01830</name>
</gene>
<keyword evidence="13" id="KW-1185">Reference proteome</keyword>
<evidence type="ECO:0000256" key="1">
    <source>
        <dbReference type="ARBA" id="ARBA00004994"/>
    </source>
</evidence>
<dbReference type="Pfam" id="PF02558">
    <property type="entry name" value="ApbA"/>
    <property type="match status" value="1"/>
</dbReference>
<dbReference type="PANTHER" id="PTHR43765:SF2">
    <property type="entry name" value="2-DEHYDROPANTOATE 2-REDUCTASE"/>
    <property type="match status" value="1"/>
</dbReference>
<evidence type="ECO:0000313" key="13">
    <source>
        <dbReference type="Proteomes" id="UP000011721"/>
    </source>
</evidence>
<evidence type="ECO:0000259" key="10">
    <source>
        <dbReference type="Pfam" id="PF02558"/>
    </source>
</evidence>
<evidence type="ECO:0000313" key="12">
    <source>
        <dbReference type="EMBL" id="AGF78387.1"/>
    </source>
</evidence>
<dbReference type="HOGENOM" id="CLU_031468_0_0_7"/>
<dbReference type="KEGG" id="dsf:UWK_01830"/>
<dbReference type="STRING" id="1167006.UWK_01830"/>
<dbReference type="EMBL" id="CP003985">
    <property type="protein sequence ID" value="AGF78387.1"/>
    <property type="molecule type" value="Genomic_DNA"/>
</dbReference>
<dbReference type="Gene3D" id="1.10.1040.10">
    <property type="entry name" value="N-(1-d-carboxylethyl)-l-norvaline Dehydrogenase, domain 2"/>
    <property type="match status" value="1"/>
</dbReference>
<dbReference type="SUPFAM" id="SSF51735">
    <property type="entry name" value="NAD(P)-binding Rossmann-fold domains"/>
    <property type="match status" value="1"/>
</dbReference>
<dbReference type="PATRIC" id="fig|1167006.5.peg.2015"/>
<dbReference type="GO" id="GO:0015940">
    <property type="term" value="P:pantothenate biosynthetic process"/>
    <property type="evidence" value="ECO:0007669"/>
    <property type="project" value="UniProtKB-UniPathway"/>
</dbReference>
<dbReference type="Pfam" id="PF08546">
    <property type="entry name" value="ApbA_C"/>
    <property type="match status" value="1"/>
</dbReference>
<keyword evidence="5 9" id="KW-0521">NADP</keyword>
<comment type="function">
    <text evidence="9">Catalyzes the NADPH-dependent reduction of ketopantoate into pantoic acid.</text>
</comment>
<evidence type="ECO:0000256" key="3">
    <source>
        <dbReference type="ARBA" id="ARBA00013014"/>
    </source>
</evidence>
<dbReference type="PANTHER" id="PTHR43765">
    <property type="entry name" value="2-DEHYDROPANTOATE 2-REDUCTASE-RELATED"/>
    <property type="match status" value="1"/>
</dbReference>
<dbReference type="InterPro" id="IPR013752">
    <property type="entry name" value="KPA_reductase"/>
</dbReference>
<dbReference type="InterPro" id="IPR013328">
    <property type="entry name" value="6PGD_dom2"/>
</dbReference>
<dbReference type="UniPathway" id="UPA00028">
    <property type="reaction ID" value="UER00004"/>
</dbReference>
<dbReference type="InterPro" id="IPR050838">
    <property type="entry name" value="Ketopantoate_reductase"/>
</dbReference>
<dbReference type="SUPFAM" id="SSF48179">
    <property type="entry name" value="6-phosphogluconate dehydrogenase C-terminal domain-like"/>
    <property type="match status" value="1"/>
</dbReference>
<dbReference type="InterPro" id="IPR036291">
    <property type="entry name" value="NAD(P)-bd_dom_sf"/>
</dbReference>
<dbReference type="RefSeq" id="WP_015404078.1">
    <property type="nucleotide sequence ID" value="NC_020304.1"/>
</dbReference>
<dbReference type="GO" id="GO:0005737">
    <property type="term" value="C:cytoplasm"/>
    <property type="evidence" value="ECO:0007669"/>
    <property type="project" value="TreeGrafter"/>
</dbReference>
<evidence type="ECO:0000256" key="7">
    <source>
        <dbReference type="ARBA" id="ARBA00032024"/>
    </source>
</evidence>
<keyword evidence="9" id="KW-0566">Pantothenate biosynthesis</keyword>
<evidence type="ECO:0000256" key="9">
    <source>
        <dbReference type="RuleBase" id="RU362068"/>
    </source>
</evidence>
<feature type="domain" description="Ketopantoate reductase N-terminal" evidence="10">
    <location>
        <begin position="3"/>
        <end position="153"/>
    </location>
</feature>
<dbReference type="InterPro" id="IPR003710">
    <property type="entry name" value="ApbA"/>
</dbReference>
<accession>M1P9R0</accession>
<dbReference type="GO" id="GO:0008677">
    <property type="term" value="F:2-dehydropantoate 2-reductase activity"/>
    <property type="evidence" value="ECO:0007669"/>
    <property type="project" value="UniProtKB-EC"/>
</dbReference>
<dbReference type="Gene3D" id="3.40.50.720">
    <property type="entry name" value="NAD(P)-binding Rossmann-like Domain"/>
    <property type="match status" value="1"/>
</dbReference>
<dbReference type="InterPro" id="IPR008927">
    <property type="entry name" value="6-PGluconate_DH-like_C_sf"/>
</dbReference>
<dbReference type="EC" id="1.1.1.169" evidence="3 9"/>
<protein>
    <recommendedName>
        <fullName evidence="4 9">2-dehydropantoate 2-reductase</fullName>
        <ecNumber evidence="3 9">1.1.1.169</ecNumber>
    </recommendedName>
    <alternativeName>
        <fullName evidence="7 9">Ketopantoate reductase</fullName>
    </alternativeName>
</protein>
<dbReference type="InterPro" id="IPR013332">
    <property type="entry name" value="KPR_N"/>
</dbReference>
<organism evidence="12 13">
    <name type="scientific">Desulfocapsa sulfexigens (strain DSM 10523 / SB164P1)</name>
    <dbReference type="NCBI Taxonomy" id="1167006"/>
    <lineage>
        <taxon>Bacteria</taxon>
        <taxon>Pseudomonadati</taxon>
        <taxon>Thermodesulfobacteriota</taxon>
        <taxon>Desulfobulbia</taxon>
        <taxon>Desulfobulbales</taxon>
        <taxon>Desulfocapsaceae</taxon>
        <taxon>Desulfocapsa</taxon>
    </lineage>
</organism>